<dbReference type="SUPFAM" id="SSF46689">
    <property type="entry name" value="Homeodomain-like"/>
    <property type="match status" value="1"/>
</dbReference>
<evidence type="ECO:0000313" key="7">
    <source>
        <dbReference type="EMBL" id="RMI30223.1"/>
    </source>
</evidence>
<evidence type="ECO:0000256" key="3">
    <source>
        <dbReference type="ARBA" id="ARBA00023163"/>
    </source>
</evidence>
<keyword evidence="8" id="KW-1185">Reference proteome</keyword>
<dbReference type="Pfam" id="PF00440">
    <property type="entry name" value="TetR_N"/>
    <property type="match status" value="1"/>
</dbReference>
<dbReference type="PANTHER" id="PTHR30055">
    <property type="entry name" value="HTH-TYPE TRANSCRIPTIONAL REGULATOR RUTR"/>
    <property type="match status" value="1"/>
</dbReference>
<dbReference type="GO" id="GO:0003700">
    <property type="term" value="F:DNA-binding transcription factor activity"/>
    <property type="evidence" value="ECO:0007669"/>
    <property type="project" value="TreeGrafter"/>
</dbReference>
<dbReference type="InterPro" id="IPR009057">
    <property type="entry name" value="Homeodomain-like_sf"/>
</dbReference>
<evidence type="ECO:0000259" key="5">
    <source>
        <dbReference type="Pfam" id="PF00440"/>
    </source>
</evidence>
<evidence type="ECO:0000256" key="4">
    <source>
        <dbReference type="SAM" id="MobiDB-lite"/>
    </source>
</evidence>
<dbReference type="InterPro" id="IPR041669">
    <property type="entry name" value="TetR_C_15"/>
</dbReference>
<evidence type="ECO:0000259" key="6">
    <source>
        <dbReference type="Pfam" id="PF17918"/>
    </source>
</evidence>
<evidence type="ECO:0000313" key="8">
    <source>
        <dbReference type="Proteomes" id="UP000279275"/>
    </source>
</evidence>
<evidence type="ECO:0000256" key="2">
    <source>
        <dbReference type="ARBA" id="ARBA00023125"/>
    </source>
</evidence>
<keyword evidence="3" id="KW-0804">Transcription</keyword>
<feature type="domain" description="HTH tetR-type" evidence="5">
    <location>
        <begin position="43"/>
        <end position="82"/>
    </location>
</feature>
<keyword evidence="1" id="KW-0805">Transcription regulation</keyword>
<comment type="caution">
    <text evidence="7">The sequence shown here is derived from an EMBL/GenBank/DDBJ whole genome shotgun (WGS) entry which is preliminary data.</text>
</comment>
<feature type="domain" description="Tetracyclin repressor SlmA-like C-terminal" evidence="6">
    <location>
        <begin position="115"/>
        <end position="219"/>
    </location>
</feature>
<gene>
    <name evidence="7" type="ORF">EBN03_23360</name>
</gene>
<dbReference type="OrthoDB" id="9816320at2"/>
<accession>A0A3M2L140</accession>
<dbReference type="Pfam" id="PF17918">
    <property type="entry name" value="TetR_C_15"/>
    <property type="match status" value="1"/>
</dbReference>
<proteinExistence type="predicted"/>
<dbReference type="InterPro" id="IPR050109">
    <property type="entry name" value="HTH-type_TetR-like_transc_reg"/>
</dbReference>
<dbReference type="PRINTS" id="PR00455">
    <property type="entry name" value="HTHTETR"/>
</dbReference>
<organism evidence="7 8">
    <name type="scientific">Nocardia stercoris</name>
    <dbReference type="NCBI Taxonomy" id="2483361"/>
    <lineage>
        <taxon>Bacteria</taxon>
        <taxon>Bacillati</taxon>
        <taxon>Actinomycetota</taxon>
        <taxon>Actinomycetes</taxon>
        <taxon>Mycobacteriales</taxon>
        <taxon>Nocardiaceae</taxon>
        <taxon>Nocardia</taxon>
    </lineage>
</organism>
<protein>
    <submittedName>
        <fullName evidence="7">TetR/AcrR family transcriptional regulator</fullName>
    </submittedName>
</protein>
<dbReference type="InterPro" id="IPR001647">
    <property type="entry name" value="HTH_TetR"/>
</dbReference>
<reference evidence="7 8" key="1">
    <citation type="submission" date="2018-10" db="EMBL/GenBank/DDBJ databases">
        <title>Isolation from cow dung.</title>
        <authorList>
            <person name="Ling L."/>
        </authorList>
    </citation>
    <scope>NUCLEOTIDE SEQUENCE [LARGE SCALE GENOMIC DNA]</scope>
    <source>
        <strain evidence="7 8">NEAU-LL90</strain>
    </source>
</reference>
<dbReference type="Gene3D" id="1.10.357.10">
    <property type="entry name" value="Tetracycline Repressor, domain 2"/>
    <property type="match status" value="1"/>
</dbReference>
<dbReference type="EMBL" id="RFFH01000011">
    <property type="protein sequence ID" value="RMI30223.1"/>
    <property type="molecule type" value="Genomic_DNA"/>
</dbReference>
<sequence length="228" mass="24680">MNSSGKATAARGRKASAKSVPAQAPARPDATLQRRGVERVQAILDAAEAILGEDGYEAATLKAVGERAGIPTASVYHYFADRHQVDTQLLLRHINNVNVAVRDSLSRLDSAPTARAIVDAVIDPTVSYFRTHPSAVELWFRRTAADADANAVQTYDDETAAYVHSLAVSLGILRESTPVLVMQTAFEVGNSLFDVAFRRSPRTGDDDTLDEARLMLSLYFEAYAPGTD</sequence>
<dbReference type="PANTHER" id="PTHR30055:SF234">
    <property type="entry name" value="HTH-TYPE TRANSCRIPTIONAL REGULATOR BETI"/>
    <property type="match status" value="1"/>
</dbReference>
<dbReference type="Proteomes" id="UP000279275">
    <property type="component" value="Unassembled WGS sequence"/>
</dbReference>
<keyword evidence="2" id="KW-0238">DNA-binding</keyword>
<evidence type="ECO:0000256" key="1">
    <source>
        <dbReference type="ARBA" id="ARBA00023015"/>
    </source>
</evidence>
<feature type="region of interest" description="Disordered" evidence="4">
    <location>
        <begin position="1"/>
        <end position="32"/>
    </location>
</feature>
<dbReference type="GO" id="GO:0000976">
    <property type="term" value="F:transcription cis-regulatory region binding"/>
    <property type="evidence" value="ECO:0007669"/>
    <property type="project" value="TreeGrafter"/>
</dbReference>
<dbReference type="AlphaFoldDB" id="A0A3M2L140"/>
<name>A0A3M2L140_9NOCA</name>